<dbReference type="Gene3D" id="3.90.1530.10">
    <property type="entry name" value="Conserved hypothetical protein from pyrococcus furiosus pfu- 392566-001, ParB domain"/>
    <property type="match status" value="1"/>
</dbReference>
<dbReference type="SUPFAM" id="SSF110849">
    <property type="entry name" value="ParB/Sulfiredoxin"/>
    <property type="match status" value="1"/>
</dbReference>
<name>O59055_PYRHO</name>
<dbReference type="InterPro" id="IPR036086">
    <property type="entry name" value="ParB/Sulfiredoxin_sf"/>
</dbReference>
<dbReference type="InterPro" id="IPR003115">
    <property type="entry name" value="ParB_N"/>
</dbReference>
<dbReference type="STRING" id="70601.gene:9378283"/>
<dbReference type="SMART" id="SM00470">
    <property type="entry name" value="ParB"/>
    <property type="match status" value="1"/>
</dbReference>
<dbReference type="EnsemblBacteria" id="BAA30416">
    <property type="protein sequence ID" value="BAA30416"/>
    <property type="gene ID" value="BAA30416"/>
</dbReference>
<reference evidence="2 3" key="1">
    <citation type="journal article" date="1998" name="DNA Res.">
        <title>Complete sequence and gene organization of the genome of a hyper-thermophilic archaebacterium, Pyrococcus horikoshii OT3.</title>
        <authorList>
            <person name="Kawarabayasi Y."/>
            <person name="Sawada M."/>
            <person name="Horikawa H."/>
            <person name="Haikawa Y."/>
            <person name="Hino Y."/>
            <person name="Yamamoto S."/>
            <person name="Sekine M."/>
            <person name="Baba S."/>
            <person name="Kosugi H."/>
            <person name="Hosoyama A."/>
            <person name="Nagai Y."/>
            <person name="Sakai M."/>
            <person name="Ogura K."/>
            <person name="Otuka R."/>
            <person name="Nakazawa H."/>
            <person name="Takamiya M."/>
            <person name="Ohfuku Y."/>
            <person name="Funahashi T."/>
            <person name="Tanaka T."/>
            <person name="Kudoh Y."/>
            <person name="Yamazaki J."/>
            <person name="Kushida N."/>
            <person name="Oguchi A."/>
            <person name="Aoki K."/>
            <person name="Nakamura Y."/>
            <person name="Robb T.F."/>
            <person name="Horikoshi K."/>
            <person name="Masuchi Y."/>
            <person name="Shizuya H."/>
            <person name="Kikuchi H."/>
        </authorList>
    </citation>
    <scope>NUCLEOTIDE SEQUENCE [LARGE SCALE GENOMIC DNA]</scope>
    <source>
        <strain evidence="3">ATCC 700860 / DSM 12428 / JCM 9974 / NBRC 100139 / OT-3</strain>
    </source>
</reference>
<accession>O59055</accession>
<dbReference type="EMBL" id="BA000001">
    <property type="protein sequence ID" value="BAA30416.1"/>
    <property type="molecule type" value="Genomic_DNA"/>
</dbReference>
<protein>
    <recommendedName>
        <fullName evidence="1">ParB-like N-terminal domain-containing protein</fullName>
    </recommendedName>
</protein>
<organism evidence="2 3">
    <name type="scientific">Pyrococcus horikoshii (strain ATCC 700860 / DSM 12428 / JCM 9974 / NBRC 100139 / OT-3)</name>
    <dbReference type="NCBI Taxonomy" id="70601"/>
    <lineage>
        <taxon>Archaea</taxon>
        <taxon>Methanobacteriati</taxon>
        <taxon>Methanobacteriota</taxon>
        <taxon>Thermococci</taxon>
        <taxon>Thermococcales</taxon>
        <taxon>Thermococcaceae</taxon>
        <taxon>Pyrococcus</taxon>
    </lineage>
</organism>
<proteinExistence type="predicted"/>
<dbReference type="PIR" id="H71001">
    <property type="entry name" value="H71001"/>
</dbReference>
<evidence type="ECO:0000313" key="3">
    <source>
        <dbReference type="Proteomes" id="UP000000752"/>
    </source>
</evidence>
<dbReference type="Proteomes" id="UP000000752">
    <property type="component" value="Chromosome"/>
</dbReference>
<sequence>MFVTGFDIVKIHKNNWVLIIFVGDIMIKIITREEAFKRAEKIKRENEILYGVPFEIVHRYVDISDLIPTQRELERRKLEIVIEKTIHGYDAPVIVLEYNGKYYLLDGHHRAYARKALKLGFVEAIILRPLKPIKINIEESVEKQGIRKLDDLRIRGNCIL</sequence>
<evidence type="ECO:0000313" key="2">
    <source>
        <dbReference type="EMBL" id="BAA30416.1"/>
    </source>
</evidence>
<gene>
    <name evidence="2" type="ordered locus">PH1311</name>
</gene>
<feature type="domain" description="ParB-like N-terminal" evidence="1">
    <location>
        <begin position="59"/>
        <end position="141"/>
    </location>
</feature>
<keyword evidence="3" id="KW-1185">Reference proteome</keyword>
<dbReference type="KEGG" id="pho:PH1311"/>
<dbReference type="eggNOG" id="arCOG00622">
    <property type="taxonomic scope" value="Archaea"/>
</dbReference>
<dbReference type="AlphaFoldDB" id="O59055"/>
<evidence type="ECO:0000259" key="1">
    <source>
        <dbReference type="SMART" id="SM00470"/>
    </source>
</evidence>